<gene>
    <name evidence="1" type="ordered locus">REQ_45330</name>
</gene>
<dbReference type="Pfam" id="PF11136">
    <property type="entry name" value="DUF2889"/>
    <property type="match status" value="1"/>
</dbReference>
<evidence type="ECO:0000313" key="2">
    <source>
        <dbReference type="Proteomes" id="UP000006892"/>
    </source>
</evidence>
<reference evidence="1" key="1">
    <citation type="journal article" date="2010" name="PLoS Genet.">
        <title>The genome of a pathogenic rhodococcus: cooptive virulence underpinned by key gene acquisitions.</title>
        <authorList>
            <person name="Letek M."/>
            <person name="Gonzalez P."/>
            <person name="Macarthur I."/>
            <person name="Rodriguez H."/>
            <person name="Freeman T.C."/>
            <person name="Valero-Rello A."/>
            <person name="Blanco M."/>
            <person name="Buckley T."/>
            <person name="Cherevach I."/>
            <person name="Fahey R."/>
            <person name="Hapeshi A."/>
            <person name="Holdstock J."/>
            <person name="Leadon D."/>
            <person name="Navas J."/>
            <person name="Ocampo A."/>
            <person name="Quail M.A."/>
            <person name="Sanders M."/>
            <person name="Scortti M.M."/>
            <person name="Prescott J.F."/>
            <person name="Fogarty U."/>
            <person name="Meijer W.G."/>
            <person name="Parkhill J."/>
            <person name="Bentley S.D."/>
            <person name="Vazquez-Boland J.A."/>
        </authorList>
    </citation>
    <scope>NUCLEOTIDE SEQUENCE [LARGE SCALE GENOMIC DNA]</scope>
    <source>
        <strain evidence="1 2">103S</strain>
    </source>
</reference>
<dbReference type="AlphaFoldDB" id="A0A3S5YDD0"/>
<sequence>MTETAPDPALHGAVRAPRADVPVARSNSVRLVTRLDLSRPDGAGGMLRLSGRAWEFEIDARAVESVRDAADLEAVVDYHDGRTLTRIRTSPAVPELATLVGSSAIAGFRGRVDAAVADGAADVRAPLAQLLDDVPLGTLISGHAVSAERALDPHAAVGGTGYVPVGDQCAGYVDGGALITTIAVRGRSPVADGPVAPPLDDAFGRTPPALGIHAMRRRRRIDRWTENGELRFDAMFRDTYVRADGVETVIHEYELTAAVDAATGVVREATATPRVLPWLDCPGAVASAGRLVGTAITDVEADVRRGFRGPHTCTHLNDLLRSITR</sequence>
<dbReference type="InterPro" id="IPR021312">
    <property type="entry name" value="DUF2889"/>
</dbReference>
<dbReference type="RefSeq" id="WP_013417551.1">
    <property type="nucleotide sequence ID" value="NC_014659.1"/>
</dbReference>
<evidence type="ECO:0008006" key="3">
    <source>
        <dbReference type="Google" id="ProtNLM"/>
    </source>
</evidence>
<protein>
    <recommendedName>
        <fullName evidence="3">DUF2889 domain-containing protein</fullName>
    </recommendedName>
</protein>
<name>A0A3S5YDD0_RHOH1</name>
<accession>A0A3S5YDD0</accession>
<dbReference type="EMBL" id="FN563149">
    <property type="protein sequence ID" value="CBH50490.1"/>
    <property type="molecule type" value="Genomic_DNA"/>
</dbReference>
<dbReference type="Proteomes" id="UP001154400">
    <property type="component" value="Chromosome"/>
</dbReference>
<evidence type="ECO:0000313" key="1">
    <source>
        <dbReference type="EMBL" id="CBH50490.1"/>
    </source>
</evidence>
<dbReference type="KEGG" id="req:REQ_45330"/>
<organism evidence="1">
    <name type="scientific">Rhodococcus hoagii (strain 103S)</name>
    <name type="common">Rhodococcus equi</name>
    <dbReference type="NCBI Taxonomy" id="685727"/>
    <lineage>
        <taxon>Bacteria</taxon>
        <taxon>Bacillati</taxon>
        <taxon>Actinomycetota</taxon>
        <taxon>Actinomycetes</taxon>
        <taxon>Mycobacteriales</taxon>
        <taxon>Nocardiaceae</taxon>
        <taxon>Prescottella</taxon>
    </lineage>
</organism>
<proteinExistence type="predicted"/>